<dbReference type="InterPro" id="IPR001138">
    <property type="entry name" value="Zn2Cys6_DnaBD"/>
</dbReference>
<dbReference type="EMBL" id="MU007137">
    <property type="protein sequence ID" value="KAF2417643.1"/>
    <property type="molecule type" value="Genomic_DNA"/>
</dbReference>
<dbReference type="CDD" id="cd12148">
    <property type="entry name" value="fungal_TF_MHR"/>
    <property type="match status" value="1"/>
</dbReference>
<keyword evidence="5" id="KW-0804">Transcription</keyword>
<evidence type="ECO:0000256" key="7">
    <source>
        <dbReference type="SAM" id="MobiDB-lite"/>
    </source>
</evidence>
<evidence type="ECO:0000256" key="6">
    <source>
        <dbReference type="ARBA" id="ARBA00023242"/>
    </source>
</evidence>
<evidence type="ECO:0000256" key="1">
    <source>
        <dbReference type="ARBA" id="ARBA00022723"/>
    </source>
</evidence>
<feature type="compositionally biased region" description="Polar residues" evidence="7">
    <location>
        <begin position="68"/>
        <end position="78"/>
    </location>
</feature>
<dbReference type="Gene3D" id="4.10.240.10">
    <property type="entry name" value="Zn(2)-C6 fungal-type DNA-binding domain"/>
    <property type="match status" value="1"/>
</dbReference>
<organism evidence="9 10">
    <name type="scientific">Tothia fuscella</name>
    <dbReference type="NCBI Taxonomy" id="1048955"/>
    <lineage>
        <taxon>Eukaryota</taxon>
        <taxon>Fungi</taxon>
        <taxon>Dikarya</taxon>
        <taxon>Ascomycota</taxon>
        <taxon>Pezizomycotina</taxon>
        <taxon>Dothideomycetes</taxon>
        <taxon>Pleosporomycetidae</taxon>
        <taxon>Venturiales</taxon>
        <taxon>Cylindrosympodiaceae</taxon>
        <taxon>Tothia</taxon>
    </lineage>
</organism>
<name>A0A9P4TS91_9PEZI</name>
<dbReference type="InterPro" id="IPR036864">
    <property type="entry name" value="Zn2-C6_fun-type_DNA-bd_sf"/>
</dbReference>
<keyword evidence="2" id="KW-0862">Zinc</keyword>
<keyword evidence="4" id="KW-0238">DNA-binding</keyword>
<dbReference type="CDD" id="cd00067">
    <property type="entry name" value="GAL4"/>
    <property type="match status" value="1"/>
</dbReference>
<feature type="region of interest" description="Disordered" evidence="7">
    <location>
        <begin position="49"/>
        <end position="113"/>
    </location>
</feature>
<dbReference type="SMART" id="SM00066">
    <property type="entry name" value="GAL4"/>
    <property type="match status" value="1"/>
</dbReference>
<feature type="compositionally biased region" description="Polar residues" evidence="7">
    <location>
        <begin position="92"/>
        <end position="113"/>
    </location>
</feature>
<proteinExistence type="predicted"/>
<dbReference type="SMART" id="SM00906">
    <property type="entry name" value="Fungal_trans"/>
    <property type="match status" value="1"/>
</dbReference>
<dbReference type="GO" id="GO:0008270">
    <property type="term" value="F:zinc ion binding"/>
    <property type="evidence" value="ECO:0007669"/>
    <property type="project" value="InterPro"/>
</dbReference>
<evidence type="ECO:0000313" key="9">
    <source>
        <dbReference type="EMBL" id="KAF2417643.1"/>
    </source>
</evidence>
<reference evidence="9" key="1">
    <citation type="journal article" date="2020" name="Stud. Mycol.">
        <title>101 Dothideomycetes genomes: a test case for predicting lifestyles and emergence of pathogens.</title>
        <authorList>
            <person name="Haridas S."/>
            <person name="Albert R."/>
            <person name="Binder M."/>
            <person name="Bloem J."/>
            <person name="Labutti K."/>
            <person name="Salamov A."/>
            <person name="Andreopoulos B."/>
            <person name="Baker S."/>
            <person name="Barry K."/>
            <person name="Bills G."/>
            <person name="Bluhm B."/>
            <person name="Cannon C."/>
            <person name="Castanera R."/>
            <person name="Culley D."/>
            <person name="Daum C."/>
            <person name="Ezra D."/>
            <person name="Gonzalez J."/>
            <person name="Henrissat B."/>
            <person name="Kuo A."/>
            <person name="Liang C."/>
            <person name="Lipzen A."/>
            <person name="Lutzoni F."/>
            <person name="Magnuson J."/>
            <person name="Mondo S."/>
            <person name="Nolan M."/>
            <person name="Ohm R."/>
            <person name="Pangilinan J."/>
            <person name="Park H.-J."/>
            <person name="Ramirez L."/>
            <person name="Alfaro M."/>
            <person name="Sun H."/>
            <person name="Tritt A."/>
            <person name="Yoshinaga Y."/>
            <person name="Zwiers L.-H."/>
            <person name="Turgeon B."/>
            <person name="Goodwin S."/>
            <person name="Spatafora J."/>
            <person name="Crous P."/>
            <person name="Grigoriev I."/>
        </authorList>
    </citation>
    <scope>NUCLEOTIDE SEQUENCE</scope>
    <source>
        <strain evidence="9">CBS 130266</strain>
    </source>
</reference>
<dbReference type="InterPro" id="IPR007219">
    <property type="entry name" value="XnlR_reg_dom"/>
</dbReference>
<dbReference type="Pfam" id="PF00172">
    <property type="entry name" value="Zn_clus"/>
    <property type="match status" value="1"/>
</dbReference>
<keyword evidence="6" id="KW-0539">Nucleus</keyword>
<evidence type="ECO:0000256" key="2">
    <source>
        <dbReference type="ARBA" id="ARBA00022833"/>
    </source>
</evidence>
<evidence type="ECO:0000256" key="4">
    <source>
        <dbReference type="ARBA" id="ARBA00023125"/>
    </source>
</evidence>
<dbReference type="PANTHER" id="PTHR47171">
    <property type="entry name" value="FARA-RELATED"/>
    <property type="match status" value="1"/>
</dbReference>
<protein>
    <recommendedName>
        <fullName evidence="8">Zn(2)-C6 fungal-type domain-containing protein</fullName>
    </recommendedName>
</protein>
<dbReference type="PANTHER" id="PTHR47171:SF2">
    <property type="entry name" value="TRANSCRIPTION FACTOR, PUTATIVE-RELATED"/>
    <property type="match status" value="1"/>
</dbReference>
<dbReference type="SUPFAM" id="SSF57701">
    <property type="entry name" value="Zn2/Cys6 DNA-binding domain"/>
    <property type="match status" value="1"/>
</dbReference>
<accession>A0A9P4TS91</accession>
<dbReference type="GO" id="GO:0003677">
    <property type="term" value="F:DNA binding"/>
    <property type="evidence" value="ECO:0007669"/>
    <property type="project" value="UniProtKB-KW"/>
</dbReference>
<dbReference type="AlphaFoldDB" id="A0A9P4TS91"/>
<evidence type="ECO:0000259" key="8">
    <source>
        <dbReference type="PROSITE" id="PS50048"/>
    </source>
</evidence>
<keyword evidence="10" id="KW-1185">Reference proteome</keyword>
<dbReference type="InterPro" id="IPR052073">
    <property type="entry name" value="Amide_Lactam_Regulators"/>
</dbReference>
<dbReference type="GO" id="GO:0006351">
    <property type="term" value="P:DNA-templated transcription"/>
    <property type="evidence" value="ECO:0007669"/>
    <property type="project" value="InterPro"/>
</dbReference>
<keyword evidence="3" id="KW-0805">Transcription regulation</keyword>
<dbReference type="OrthoDB" id="10251155at2759"/>
<dbReference type="Proteomes" id="UP000800235">
    <property type="component" value="Unassembled WGS sequence"/>
</dbReference>
<gene>
    <name evidence="9" type="ORF">EJ08DRAFT_703357</name>
</gene>
<evidence type="ECO:0000256" key="5">
    <source>
        <dbReference type="ARBA" id="ARBA00023163"/>
    </source>
</evidence>
<dbReference type="GO" id="GO:0000981">
    <property type="term" value="F:DNA-binding transcription factor activity, RNA polymerase II-specific"/>
    <property type="evidence" value="ECO:0007669"/>
    <property type="project" value="InterPro"/>
</dbReference>
<sequence>MESSPRPRAVKACVICHKKKIKCDLGRTNGNRCSPCIRDDYECRPRERKRKRTYTLDSESPPPKGTRDSTLLSPNSGASRDAATAFRPGPSGANNGTNSFAQPSNADFTGFRNNRNHSLVPEAIVTDQTIISSSGKSVTRRYSTSYTPTNVSYLERSKYIGDNVAIDDAEEAPPHSTRDLNENDMQILHMQNAFVLPARSVRDSLLDSFWSRCWPWTPIVERGWIEGRPQNEASILLLQGMMLAGSRVSSSPITGGEPEEYYNKGKTLFWMGAEKDPLIMTVAALLLNWWNPEGPEHFSIDTSAFWLRISVGLAYQVGLHRDPEGKPDAALRRKLWWSLVTRDCLINSGHGRPRAINLQLTDVLPPSVQDFEGDQDSANLFSAYVGISLILGDLTQCFLQRGRFREKRLMLGDKVFRWIQTLPNSLQLCYNSPGRLLKAYSFEARQLHVQYFTVLTILNKRLPPTTTPSTASLLASSFVAGIFEDFLARDELRYLGPIFTFYLLAAGVSLLSSYRYAGLWHLAEQDLQIIIQAQQELGKRWPSAVGSLKRMTDVRDKVTHCQRSTYFPENNLTPEQMQYFNSFGPDLCRSWDVLHVGGNNTLQPATRDLMTAGILQDLRTPGALYPDQTQDPAGVLDGHGGTPLDPSLLNGQITLDQYGGIGNWLFNDWEIQGGALW</sequence>
<evidence type="ECO:0000256" key="3">
    <source>
        <dbReference type="ARBA" id="ARBA00023015"/>
    </source>
</evidence>
<dbReference type="Pfam" id="PF04082">
    <property type="entry name" value="Fungal_trans"/>
    <property type="match status" value="1"/>
</dbReference>
<comment type="caution">
    <text evidence="9">The sequence shown here is derived from an EMBL/GenBank/DDBJ whole genome shotgun (WGS) entry which is preliminary data.</text>
</comment>
<dbReference type="PROSITE" id="PS50048">
    <property type="entry name" value="ZN2_CY6_FUNGAL_2"/>
    <property type="match status" value="1"/>
</dbReference>
<keyword evidence="1" id="KW-0479">Metal-binding</keyword>
<evidence type="ECO:0000313" key="10">
    <source>
        <dbReference type="Proteomes" id="UP000800235"/>
    </source>
</evidence>
<feature type="domain" description="Zn(2)-C6 fungal-type" evidence="8">
    <location>
        <begin position="12"/>
        <end position="43"/>
    </location>
</feature>
<dbReference type="PROSITE" id="PS00463">
    <property type="entry name" value="ZN2_CY6_FUNGAL_1"/>
    <property type="match status" value="1"/>
</dbReference>